<accession>A0ABD0YLC7</accession>
<reference evidence="2 3" key="1">
    <citation type="submission" date="2024-07" db="EMBL/GenBank/DDBJ databases">
        <title>Chromosome-level genome assembly of the water stick insect Ranatra chinensis (Heteroptera: Nepidae).</title>
        <authorList>
            <person name="Liu X."/>
        </authorList>
    </citation>
    <scope>NUCLEOTIDE SEQUENCE [LARGE SCALE GENOMIC DNA]</scope>
    <source>
        <strain evidence="2">Cailab_2021Rc</strain>
        <tissue evidence="2">Muscle</tissue>
    </source>
</reference>
<proteinExistence type="predicted"/>
<dbReference type="EMBL" id="JBFDAA010000005">
    <property type="protein sequence ID" value="KAL1132063.1"/>
    <property type="molecule type" value="Genomic_DNA"/>
</dbReference>
<keyword evidence="3" id="KW-1185">Reference proteome</keyword>
<gene>
    <name evidence="2" type="ORF">AAG570_010021</name>
</gene>
<feature type="non-terminal residue" evidence="2">
    <location>
        <position position="1"/>
    </location>
</feature>
<name>A0ABD0YLC7_9HEMI</name>
<dbReference type="InterPro" id="IPR028073">
    <property type="entry name" value="PHTB1_N_dom"/>
</dbReference>
<dbReference type="Pfam" id="PF14727">
    <property type="entry name" value="PHTB1_N"/>
    <property type="match status" value="1"/>
</dbReference>
<evidence type="ECO:0000313" key="2">
    <source>
        <dbReference type="EMBL" id="KAL1132063.1"/>
    </source>
</evidence>
<comment type="caution">
    <text evidence="2">The sequence shown here is derived from an EMBL/GenBank/DDBJ whole genome shotgun (WGS) entry which is preliminary data.</text>
</comment>
<sequence>IYLFFSSRGSKNDHIGVLHPRSIAVYSLITVTGSAEHGDQSQLYLAYEHQLKRCAYNMIVGGFGGVVGRDFLCIQSLDGALMFFEQETLALTRTLPNFLLPSPIAYVPHTDSFVILNSEWFLESYR</sequence>
<dbReference type="PANTHER" id="PTHR20991">
    <property type="entry name" value="PARATHYROID HORMONE-RESPONSIVE B1 GENE"/>
    <property type="match status" value="1"/>
</dbReference>
<dbReference type="Proteomes" id="UP001558652">
    <property type="component" value="Unassembled WGS sequence"/>
</dbReference>
<protein>
    <recommendedName>
        <fullName evidence="1">PTHB1 N-terminal domain-containing protein</fullName>
    </recommendedName>
</protein>
<dbReference type="InterPro" id="IPR026511">
    <property type="entry name" value="PTHB1"/>
</dbReference>
<dbReference type="AlphaFoldDB" id="A0ABD0YLC7"/>
<dbReference type="PANTHER" id="PTHR20991:SF0">
    <property type="entry name" value="PROTEIN PTHB1"/>
    <property type="match status" value="1"/>
</dbReference>
<organism evidence="2 3">
    <name type="scientific">Ranatra chinensis</name>
    <dbReference type="NCBI Taxonomy" id="642074"/>
    <lineage>
        <taxon>Eukaryota</taxon>
        <taxon>Metazoa</taxon>
        <taxon>Ecdysozoa</taxon>
        <taxon>Arthropoda</taxon>
        <taxon>Hexapoda</taxon>
        <taxon>Insecta</taxon>
        <taxon>Pterygota</taxon>
        <taxon>Neoptera</taxon>
        <taxon>Paraneoptera</taxon>
        <taxon>Hemiptera</taxon>
        <taxon>Heteroptera</taxon>
        <taxon>Panheteroptera</taxon>
        <taxon>Nepomorpha</taxon>
        <taxon>Nepidae</taxon>
        <taxon>Ranatrinae</taxon>
        <taxon>Ranatra</taxon>
    </lineage>
</organism>
<evidence type="ECO:0000259" key="1">
    <source>
        <dbReference type="Pfam" id="PF14727"/>
    </source>
</evidence>
<feature type="domain" description="PTHB1 N-terminal" evidence="1">
    <location>
        <begin position="8"/>
        <end position="126"/>
    </location>
</feature>
<evidence type="ECO:0000313" key="3">
    <source>
        <dbReference type="Proteomes" id="UP001558652"/>
    </source>
</evidence>